<dbReference type="PROSITE" id="PS50113">
    <property type="entry name" value="PAC"/>
    <property type="match status" value="1"/>
</dbReference>
<dbReference type="SUPFAM" id="SSF141868">
    <property type="entry name" value="EAL domain-like"/>
    <property type="match status" value="1"/>
</dbReference>
<dbReference type="Pfam" id="PF00563">
    <property type="entry name" value="EAL"/>
    <property type="match status" value="1"/>
</dbReference>
<dbReference type="CDD" id="cd00130">
    <property type="entry name" value="PAS"/>
    <property type="match status" value="2"/>
</dbReference>
<dbReference type="PROSITE" id="PS50112">
    <property type="entry name" value="PAS"/>
    <property type="match status" value="2"/>
</dbReference>
<dbReference type="SMART" id="SM00052">
    <property type="entry name" value="EAL"/>
    <property type="match status" value="1"/>
</dbReference>
<dbReference type="SUPFAM" id="SSF55785">
    <property type="entry name" value="PYP-like sensor domain (PAS domain)"/>
    <property type="match status" value="2"/>
</dbReference>
<dbReference type="InterPro" id="IPR000160">
    <property type="entry name" value="GGDEF_dom"/>
</dbReference>
<dbReference type="PROSITE" id="PS50883">
    <property type="entry name" value="EAL"/>
    <property type="match status" value="1"/>
</dbReference>
<keyword evidence="1" id="KW-0472">Membrane</keyword>
<accession>A0A3B0ZF34</accession>
<dbReference type="SMART" id="SM00086">
    <property type="entry name" value="PAC"/>
    <property type="match status" value="1"/>
</dbReference>
<dbReference type="InterPro" id="IPR001610">
    <property type="entry name" value="PAC"/>
</dbReference>
<dbReference type="SUPFAM" id="SSF55073">
    <property type="entry name" value="Nucleotide cyclase"/>
    <property type="match status" value="1"/>
</dbReference>
<dbReference type="Pfam" id="PF08447">
    <property type="entry name" value="PAS_3"/>
    <property type="match status" value="1"/>
</dbReference>
<keyword evidence="1" id="KW-1133">Transmembrane helix</keyword>
<dbReference type="SMART" id="SM00267">
    <property type="entry name" value="GGDEF"/>
    <property type="match status" value="1"/>
</dbReference>
<dbReference type="PANTHER" id="PTHR44757">
    <property type="entry name" value="DIGUANYLATE CYCLASE DGCP"/>
    <property type="match status" value="1"/>
</dbReference>
<dbReference type="InterPro" id="IPR013655">
    <property type="entry name" value="PAS_fold_3"/>
</dbReference>
<dbReference type="InterPro" id="IPR001633">
    <property type="entry name" value="EAL_dom"/>
</dbReference>
<dbReference type="NCBIfam" id="TIGR00229">
    <property type="entry name" value="sensory_box"/>
    <property type="match status" value="2"/>
</dbReference>
<dbReference type="FunFam" id="3.20.20.450:FF:000001">
    <property type="entry name" value="Cyclic di-GMP phosphodiesterase yahA"/>
    <property type="match status" value="1"/>
</dbReference>
<protein>
    <submittedName>
        <fullName evidence="6">Diguanylate cyclase/phosphodiesterase (GGDEF &amp; EAL domains) with PAS/PAC sensor(S)</fullName>
    </submittedName>
</protein>
<dbReference type="InterPro" id="IPR035919">
    <property type="entry name" value="EAL_sf"/>
</dbReference>
<gene>
    <name evidence="6" type="ORF">MNBD_GAMMA17-2306</name>
</gene>
<feature type="domain" description="PAS" evidence="2">
    <location>
        <begin position="169"/>
        <end position="225"/>
    </location>
</feature>
<feature type="domain" description="GGDEF" evidence="5">
    <location>
        <begin position="329"/>
        <end position="467"/>
    </location>
</feature>
<evidence type="ECO:0000259" key="2">
    <source>
        <dbReference type="PROSITE" id="PS50112"/>
    </source>
</evidence>
<feature type="transmembrane region" description="Helical" evidence="1">
    <location>
        <begin position="6"/>
        <end position="22"/>
    </location>
</feature>
<dbReference type="Gene3D" id="3.30.70.270">
    <property type="match status" value="1"/>
</dbReference>
<name>A0A3B0ZF34_9ZZZZ</name>
<feature type="domain" description="PAS" evidence="2">
    <location>
        <begin position="66"/>
        <end position="113"/>
    </location>
</feature>
<dbReference type="InterPro" id="IPR052155">
    <property type="entry name" value="Biofilm_reg_signaling"/>
</dbReference>
<dbReference type="Gene3D" id="2.10.70.100">
    <property type="match status" value="1"/>
</dbReference>
<proteinExistence type="predicted"/>
<dbReference type="InterPro" id="IPR029787">
    <property type="entry name" value="Nucleotide_cyclase"/>
</dbReference>
<evidence type="ECO:0000259" key="5">
    <source>
        <dbReference type="PROSITE" id="PS50887"/>
    </source>
</evidence>
<sequence>MFIMTIIGVSLIVIVYLLVRLYRLSKNMQVLNQLQEVSQEKLDLIANCRRIAKTAPWVWYVEQDRVEWSDEIFEMLGYEPGSFEMDREFYMSCVYPDDRPRVEKALERVLKRHSVGVMEHRIFTRKGETLWIEQRAEVFRDAVGQPEYVVGVCQEVTARKISELDFMEKKRTLRLILDNAPMGIWLQDNRGRLLFVNKAICDAFGMSEEEFLSVDHYAEIYPGEESSVMGCIASDETALGQEGAHHSYETLKFSDGRLHDFEIIKIRLTNNDDVVSGLIGLSTNITQRKIAEENLKFLAHHDGLTGLYNRNYFVDQLRKTFALAQRQNNHGALFFFDCDHFKAINDSLGHKIGDEILKEMGARLSRSIREEDEVARLGGDEFVVMAVNIGDDQRVAAERAQSLAEKLKDVLLEPYEVAGQLHHLTPSVGVSLFPEEEQTADDVLKHADTAMYRAKDAGRNAIRFFMPSMQQEVEQRLRTQTELRHAIGNNELELHYQPQINAVSGVTGVEALIRWNHPVRGVVFPGDFIEIAEESALIIPMGEWVLQHGLAQLKKWQAEGLALGTLAINVSPKQFHQDSFVEYVKGLLNEMGMSGDVLELELTENILLDQTAETVSKIETLKEVGVLFSIDDFGTGYSSMAYLKKLPLDRLKIDKSFVSDITTNINDAHIVKTIIGMSHNLGLALIAEGVETKEEMEFLLENGCDNFQGYYFARPMPANKVIEFCGAYRSVLTEAS</sequence>
<dbReference type="CDD" id="cd01948">
    <property type="entry name" value="EAL"/>
    <property type="match status" value="1"/>
</dbReference>
<dbReference type="Pfam" id="PF13188">
    <property type="entry name" value="PAS_8"/>
    <property type="match status" value="1"/>
</dbReference>
<dbReference type="InterPro" id="IPR043128">
    <property type="entry name" value="Rev_trsase/Diguanyl_cyclase"/>
</dbReference>
<dbReference type="CDD" id="cd01949">
    <property type="entry name" value="GGDEF"/>
    <property type="match status" value="1"/>
</dbReference>
<dbReference type="InterPro" id="IPR035965">
    <property type="entry name" value="PAS-like_dom_sf"/>
</dbReference>
<dbReference type="InterPro" id="IPR000700">
    <property type="entry name" value="PAS-assoc_C"/>
</dbReference>
<dbReference type="EMBL" id="UOFQ01000008">
    <property type="protein sequence ID" value="VAW84869.1"/>
    <property type="molecule type" value="Genomic_DNA"/>
</dbReference>
<evidence type="ECO:0000259" key="3">
    <source>
        <dbReference type="PROSITE" id="PS50113"/>
    </source>
</evidence>
<dbReference type="PROSITE" id="PS50887">
    <property type="entry name" value="GGDEF"/>
    <property type="match status" value="1"/>
</dbReference>
<evidence type="ECO:0000256" key="1">
    <source>
        <dbReference type="SAM" id="Phobius"/>
    </source>
</evidence>
<evidence type="ECO:0000259" key="4">
    <source>
        <dbReference type="PROSITE" id="PS50883"/>
    </source>
</evidence>
<dbReference type="SMART" id="SM00091">
    <property type="entry name" value="PAS"/>
    <property type="match status" value="2"/>
</dbReference>
<dbReference type="PANTHER" id="PTHR44757:SF2">
    <property type="entry name" value="BIOFILM ARCHITECTURE MAINTENANCE PROTEIN MBAA"/>
    <property type="match status" value="1"/>
</dbReference>
<feature type="domain" description="PAC" evidence="3">
    <location>
        <begin position="116"/>
        <end position="168"/>
    </location>
</feature>
<dbReference type="Pfam" id="PF00990">
    <property type="entry name" value="GGDEF"/>
    <property type="match status" value="1"/>
</dbReference>
<keyword evidence="1" id="KW-0812">Transmembrane</keyword>
<reference evidence="6" key="1">
    <citation type="submission" date="2018-06" db="EMBL/GenBank/DDBJ databases">
        <authorList>
            <person name="Zhirakovskaya E."/>
        </authorList>
    </citation>
    <scope>NUCLEOTIDE SEQUENCE</scope>
</reference>
<dbReference type="AlphaFoldDB" id="A0A3B0ZF34"/>
<dbReference type="Gene3D" id="3.20.20.450">
    <property type="entry name" value="EAL domain"/>
    <property type="match status" value="1"/>
</dbReference>
<evidence type="ECO:0000313" key="6">
    <source>
        <dbReference type="EMBL" id="VAW84869.1"/>
    </source>
</evidence>
<dbReference type="NCBIfam" id="TIGR00254">
    <property type="entry name" value="GGDEF"/>
    <property type="match status" value="1"/>
</dbReference>
<feature type="domain" description="EAL" evidence="4">
    <location>
        <begin position="476"/>
        <end position="729"/>
    </location>
</feature>
<dbReference type="Gene3D" id="3.30.450.20">
    <property type="entry name" value="PAS domain"/>
    <property type="match status" value="2"/>
</dbReference>
<dbReference type="FunFam" id="3.30.70.270:FF:000001">
    <property type="entry name" value="Diguanylate cyclase domain protein"/>
    <property type="match status" value="1"/>
</dbReference>
<dbReference type="InterPro" id="IPR000014">
    <property type="entry name" value="PAS"/>
</dbReference>
<organism evidence="6">
    <name type="scientific">hydrothermal vent metagenome</name>
    <dbReference type="NCBI Taxonomy" id="652676"/>
    <lineage>
        <taxon>unclassified sequences</taxon>
        <taxon>metagenomes</taxon>
        <taxon>ecological metagenomes</taxon>
    </lineage>
</organism>